<dbReference type="EMBL" id="JAAGVY010000034">
    <property type="protein sequence ID" value="NEN24859.1"/>
    <property type="molecule type" value="Genomic_DNA"/>
</dbReference>
<feature type="coiled-coil region" evidence="1">
    <location>
        <begin position="82"/>
        <end position="150"/>
    </location>
</feature>
<evidence type="ECO:0000313" key="3">
    <source>
        <dbReference type="Proteomes" id="UP000486602"/>
    </source>
</evidence>
<keyword evidence="1" id="KW-0175">Coiled coil</keyword>
<name>A0A7K3WT40_9FLAO</name>
<comment type="caution">
    <text evidence="2">The sequence shown here is derived from an EMBL/GenBank/DDBJ whole genome shotgun (WGS) entry which is preliminary data.</text>
</comment>
<organism evidence="2 3">
    <name type="scientific">Cryomorpha ignava</name>
    <dbReference type="NCBI Taxonomy" id="101383"/>
    <lineage>
        <taxon>Bacteria</taxon>
        <taxon>Pseudomonadati</taxon>
        <taxon>Bacteroidota</taxon>
        <taxon>Flavobacteriia</taxon>
        <taxon>Flavobacteriales</taxon>
        <taxon>Cryomorphaceae</taxon>
        <taxon>Cryomorpha</taxon>
    </lineage>
</organism>
<gene>
    <name evidence="2" type="ORF">G3O08_15255</name>
</gene>
<sequence>MKKSESKTKIIAIVCTLLFFFSLGGAVYLHDSNQSLEQLLKGSKLTSETLLSQKLILEKEIAQMKGNIQKEMGMSVAKDKLLAQANTALTKKEKEIKSLKNKKSVDQKFAELQKIKSDLDGQVAEMNARIKGLESEKNTLTSQLADANSKSKEMASNMALMKQMGLNNYEVEATKKNQKLTVVARKTRNLNLAFDLPAGIAENVQFKIKTPSGKVIDKTDPSLAYGLDTYEGLLTASVEPIELGIEVSKRITMSYKPKEKLSRGLYVIEILNGETHMASCQVKLK</sequence>
<evidence type="ECO:0000313" key="2">
    <source>
        <dbReference type="EMBL" id="NEN24859.1"/>
    </source>
</evidence>
<dbReference type="Proteomes" id="UP000486602">
    <property type="component" value="Unassembled WGS sequence"/>
</dbReference>
<keyword evidence="3" id="KW-1185">Reference proteome</keyword>
<dbReference type="AlphaFoldDB" id="A0A7K3WT40"/>
<accession>A0A7K3WT40</accession>
<proteinExistence type="predicted"/>
<reference evidence="2 3" key="1">
    <citation type="submission" date="2020-02" db="EMBL/GenBank/DDBJ databases">
        <title>Out from the shadows clarifying the taxonomy of the family Cryomorphaceae and related taxa by utilizing the GTDB taxonomic framework.</title>
        <authorList>
            <person name="Bowman J.P."/>
        </authorList>
    </citation>
    <scope>NUCLEOTIDE SEQUENCE [LARGE SCALE GENOMIC DNA]</scope>
    <source>
        <strain evidence="2 3">QSSC 1-22</strain>
    </source>
</reference>
<protein>
    <submittedName>
        <fullName evidence="2">Uncharacterized protein</fullName>
    </submittedName>
</protein>
<dbReference type="RefSeq" id="WP_163286254.1">
    <property type="nucleotide sequence ID" value="NZ_JAAGVY010000034.1"/>
</dbReference>
<evidence type="ECO:0000256" key="1">
    <source>
        <dbReference type="SAM" id="Coils"/>
    </source>
</evidence>